<dbReference type="RefSeq" id="WP_009194023.1">
    <property type="nucleotide sequence ID" value="NZ_AODQ01000009.1"/>
</dbReference>
<keyword evidence="4" id="KW-0408">Iron</keyword>
<feature type="domain" description="Hemerythrin-like" evidence="5">
    <location>
        <begin position="95"/>
        <end position="229"/>
    </location>
</feature>
<evidence type="ECO:0000259" key="5">
    <source>
        <dbReference type="Pfam" id="PF01814"/>
    </source>
</evidence>
<reference evidence="6 7" key="1">
    <citation type="journal article" date="2013" name="Genome Announc.">
        <title>Draft Genome Sequence of Cesiribacter andamanensis Strain AMV16T, Isolated from a Soil Sample from a Mud Volcano in the Andaman Islands, India.</title>
        <authorList>
            <person name="Shivaji S."/>
            <person name="Ara S."/>
            <person name="Begum Z."/>
            <person name="Srinivas T.N."/>
            <person name="Singh A."/>
            <person name="Kumar Pinnaka A."/>
        </authorList>
    </citation>
    <scope>NUCLEOTIDE SEQUENCE [LARGE SCALE GENOMIC DNA]</scope>
    <source>
        <strain evidence="6 7">AMV16</strain>
    </source>
</reference>
<dbReference type="eggNOG" id="COG2846">
    <property type="taxonomic scope" value="Bacteria"/>
</dbReference>
<dbReference type="AlphaFoldDB" id="M7N6G3"/>
<comment type="caution">
    <text evidence="6">The sequence shown here is derived from an EMBL/GenBank/DDBJ whole genome shotgun (WGS) entry which is preliminary data.</text>
</comment>
<accession>M7N6G3</accession>
<dbReference type="GO" id="GO:0046872">
    <property type="term" value="F:metal ion binding"/>
    <property type="evidence" value="ECO:0007669"/>
    <property type="project" value="UniProtKB-KW"/>
</dbReference>
<protein>
    <submittedName>
        <fullName evidence="6">Iron-sulfur cluster repair di-iron protein</fullName>
    </submittedName>
</protein>
<evidence type="ECO:0000256" key="3">
    <source>
        <dbReference type="ARBA" id="ARBA00022723"/>
    </source>
</evidence>
<dbReference type="EMBL" id="AODQ01000009">
    <property type="protein sequence ID" value="EMR04208.1"/>
    <property type="molecule type" value="Genomic_DNA"/>
</dbReference>
<comment type="subcellular location">
    <subcellularLocation>
        <location evidence="1">Cytoplasm</location>
    </subcellularLocation>
</comment>
<dbReference type="GO" id="GO:0005737">
    <property type="term" value="C:cytoplasm"/>
    <property type="evidence" value="ECO:0007669"/>
    <property type="project" value="UniProtKB-SubCell"/>
</dbReference>
<evidence type="ECO:0000256" key="2">
    <source>
        <dbReference type="ARBA" id="ARBA00022490"/>
    </source>
</evidence>
<dbReference type="PANTHER" id="PTHR36438">
    <property type="entry name" value="IRON-SULFUR CLUSTER REPAIR PROTEIN YTFE"/>
    <property type="match status" value="1"/>
</dbReference>
<keyword evidence="3" id="KW-0479">Metal-binding</keyword>
<dbReference type="InterPro" id="IPR012312">
    <property type="entry name" value="Hemerythrin-like"/>
</dbReference>
<keyword evidence="7" id="KW-1185">Reference proteome</keyword>
<name>M7N6G3_9BACT</name>
<sequence>MSYDKSKITELIEKNYVFASVLYYFGIEFYEYSEQTLEQVCQQRGLRVQQVVDSLESALQQPETPNLTSLPVDIIIAYLKHSHYLFVKHKLPYIARLIQELSPADLLHSPAAEDLKFIFPLYVEDFIRHIYKEEDTLFTYILLLQAATQGNFHPGRLFFMMEKNTIEELAVEHDCHDDEMQGIRVLTNNYSTSDTTPLLLKVVYGELQAFEQSLRSHSHIEDEILFPKALALEKRVRRKWRGLTAQN</sequence>
<dbReference type="PANTHER" id="PTHR36438:SF1">
    <property type="entry name" value="IRON-SULFUR CLUSTER REPAIR PROTEIN YTFE"/>
    <property type="match status" value="1"/>
</dbReference>
<evidence type="ECO:0000256" key="4">
    <source>
        <dbReference type="ARBA" id="ARBA00023004"/>
    </source>
</evidence>
<dbReference type="Proteomes" id="UP000011910">
    <property type="component" value="Unassembled WGS sequence"/>
</dbReference>
<evidence type="ECO:0000256" key="1">
    <source>
        <dbReference type="ARBA" id="ARBA00004496"/>
    </source>
</evidence>
<dbReference type="Gene3D" id="1.20.120.520">
    <property type="entry name" value="nmb1532 protein domain like"/>
    <property type="match status" value="1"/>
</dbReference>
<dbReference type="STRING" id="1279009.ADICEAN_00616"/>
<dbReference type="OrthoDB" id="977349at2"/>
<dbReference type="Pfam" id="PF01814">
    <property type="entry name" value="Hemerythrin"/>
    <property type="match status" value="1"/>
</dbReference>
<organism evidence="6 7">
    <name type="scientific">Cesiribacter andamanensis AMV16</name>
    <dbReference type="NCBI Taxonomy" id="1279009"/>
    <lineage>
        <taxon>Bacteria</taxon>
        <taxon>Pseudomonadati</taxon>
        <taxon>Bacteroidota</taxon>
        <taxon>Cytophagia</taxon>
        <taxon>Cytophagales</taxon>
        <taxon>Cesiribacteraceae</taxon>
        <taxon>Cesiribacter</taxon>
    </lineage>
</organism>
<evidence type="ECO:0000313" key="7">
    <source>
        <dbReference type="Proteomes" id="UP000011910"/>
    </source>
</evidence>
<proteinExistence type="predicted"/>
<gene>
    <name evidence="6" type="ORF">ADICEAN_00616</name>
</gene>
<evidence type="ECO:0000313" key="6">
    <source>
        <dbReference type="EMBL" id="EMR04208.1"/>
    </source>
</evidence>
<dbReference type="InterPro" id="IPR019903">
    <property type="entry name" value="RIC_family"/>
</dbReference>
<keyword evidence="2" id="KW-0963">Cytoplasm</keyword>